<protein>
    <submittedName>
        <fullName evidence="2">Uncharacterized protein</fullName>
    </submittedName>
</protein>
<proteinExistence type="predicted"/>
<name>A0A6A4VT87_AMPAM</name>
<accession>A0A6A4VT87</accession>
<gene>
    <name evidence="2" type="ORF">FJT64_006321</name>
</gene>
<reference evidence="2 3" key="1">
    <citation type="submission" date="2019-07" db="EMBL/GenBank/DDBJ databases">
        <title>Draft genome assembly of a fouling barnacle, Amphibalanus amphitrite (Darwin, 1854): The first reference genome for Thecostraca.</title>
        <authorList>
            <person name="Kim W."/>
        </authorList>
    </citation>
    <scope>NUCLEOTIDE SEQUENCE [LARGE SCALE GENOMIC DNA]</scope>
    <source>
        <strain evidence="2">SNU_AA5</strain>
        <tissue evidence="2">Soma without cirri and trophi</tissue>
    </source>
</reference>
<evidence type="ECO:0000313" key="3">
    <source>
        <dbReference type="Proteomes" id="UP000440578"/>
    </source>
</evidence>
<feature type="compositionally biased region" description="Low complexity" evidence="1">
    <location>
        <begin position="148"/>
        <end position="165"/>
    </location>
</feature>
<evidence type="ECO:0000256" key="1">
    <source>
        <dbReference type="SAM" id="MobiDB-lite"/>
    </source>
</evidence>
<sequence length="292" mass="30653">MTAPAGPARPQTPLLPAPFAALSPPLSEPDVPPLAQKASGGRLSFFGRDGDVLLELSHSPAQLRERPARWVALAKKPAWPTVTVTAPLGEVHGFQAVLRSPRRWRLAGRKQTNPGRKPAGALFSGRRSRRPAGDGPPAVCPRRLGRRPCGAAPPAVTPTPAGCPARRTDRLADAVRRLSQRGAQSGPAPAPDRHPLVHGIDALLAGPERLAAPTLPTPPPRPARPDYSAVYHLTEPSAAPPSPLLLARLAGGGGALRSVTGRPRPAHAASGRCSAALDYSRTMDEPLNLSMR</sequence>
<dbReference type="Proteomes" id="UP000440578">
    <property type="component" value="Unassembled WGS sequence"/>
</dbReference>
<feature type="region of interest" description="Disordered" evidence="1">
    <location>
        <begin position="1"/>
        <end position="39"/>
    </location>
</feature>
<comment type="caution">
    <text evidence="2">The sequence shown here is derived from an EMBL/GenBank/DDBJ whole genome shotgun (WGS) entry which is preliminary data.</text>
</comment>
<dbReference type="EMBL" id="VIIS01001579">
    <property type="protein sequence ID" value="KAF0296169.1"/>
    <property type="molecule type" value="Genomic_DNA"/>
</dbReference>
<evidence type="ECO:0000313" key="2">
    <source>
        <dbReference type="EMBL" id="KAF0296169.1"/>
    </source>
</evidence>
<dbReference type="AlphaFoldDB" id="A0A6A4VT87"/>
<feature type="region of interest" description="Disordered" evidence="1">
    <location>
        <begin position="109"/>
        <end position="166"/>
    </location>
</feature>
<organism evidence="2 3">
    <name type="scientific">Amphibalanus amphitrite</name>
    <name type="common">Striped barnacle</name>
    <name type="synonym">Balanus amphitrite</name>
    <dbReference type="NCBI Taxonomy" id="1232801"/>
    <lineage>
        <taxon>Eukaryota</taxon>
        <taxon>Metazoa</taxon>
        <taxon>Ecdysozoa</taxon>
        <taxon>Arthropoda</taxon>
        <taxon>Crustacea</taxon>
        <taxon>Multicrustacea</taxon>
        <taxon>Cirripedia</taxon>
        <taxon>Thoracica</taxon>
        <taxon>Thoracicalcarea</taxon>
        <taxon>Balanomorpha</taxon>
        <taxon>Balanoidea</taxon>
        <taxon>Balanidae</taxon>
        <taxon>Amphibalaninae</taxon>
        <taxon>Amphibalanus</taxon>
    </lineage>
</organism>
<dbReference type="OrthoDB" id="6404224at2759"/>
<dbReference type="EMBL" id="VIIS01001579">
    <property type="protein sequence ID" value="KAF0296170.1"/>
    <property type="molecule type" value="Genomic_DNA"/>
</dbReference>
<keyword evidence="3" id="KW-1185">Reference proteome</keyword>